<evidence type="ECO:0000313" key="9">
    <source>
        <dbReference type="Proteomes" id="UP001187471"/>
    </source>
</evidence>
<dbReference type="EMBL" id="JAVXUO010003001">
    <property type="protein sequence ID" value="KAK2967640.1"/>
    <property type="molecule type" value="Genomic_DNA"/>
</dbReference>
<dbReference type="InterPro" id="IPR002328">
    <property type="entry name" value="ADH_Zn_CS"/>
</dbReference>
<evidence type="ECO:0000256" key="5">
    <source>
        <dbReference type="ARBA" id="ARBA00023002"/>
    </source>
</evidence>
<dbReference type="SUPFAM" id="SSF50129">
    <property type="entry name" value="GroES-like"/>
    <property type="match status" value="1"/>
</dbReference>
<feature type="domain" description="Enoyl reductase (ER)" evidence="7">
    <location>
        <begin position="11"/>
        <end position="345"/>
    </location>
</feature>
<proteinExistence type="inferred from homology"/>
<dbReference type="InterPro" id="IPR011032">
    <property type="entry name" value="GroES-like_sf"/>
</dbReference>
<evidence type="ECO:0000259" key="7">
    <source>
        <dbReference type="SMART" id="SM00829"/>
    </source>
</evidence>
<reference evidence="8" key="1">
    <citation type="submission" date="2022-12" db="EMBL/GenBank/DDBJ databases">
        <title>Draft genome assemblies for two species of Escallonia (Escalloniales).</title>
        <authorList>
            <person name="Chanderbali A."/>
            <person name="Dervinis C."/>
            <person name="Anghel I."/>
            <person name="Soltis D."/>
            <person name="Soltis P."/>
            <person name="Zapata F."/>
        </authorList>
    </citation>
    <scope>NUCLEOTIDE SEQUENCE</scope>
    <source>
        <strain evidence="8">UCBG92.1500</strain>
        <tissue evidence="8">Leaf</tissue>
    </source>
</reference>
<dbReference type="SUPFAM" id="SSF51735">
    <property type="entry name" value="NAD(P)-binding Rossmann-fold domains"/>
    <property type="match status" value="1"/>
</dbReference>
<comment type="cofactor">
    <cofactor evidence="1 6">
        <name>Zn(2+)</name>
        <dbReference type="ChEBI" id="CHEBI:29105"/>
    </cofactor>
</comment>
<keyword evidence="4 6" id="KW-0862">Zinc</keyword>
<evidence type="ECO:0000256" key="6">
    <source>
        <dbReference type="RuleBase" id="RU361277"/>
    </source>
</evidence>
<dbReference type="Gene3D" id="3.90.180.10">
    <property type="entry name" value="Medium-chain alcohol dehydrogenases, catalytic domain"/>
    <property type="match status" value="1"/>
</dbReference>
<dbReference type="InterPro" id="IPR013149">
    <property type="entry name" value="ADH-like_C"/>
</dbReference>
<dbReference type="FunFam" id="3.90.180.10:FF:000004">
    <property type="entry name" value="probable cinnamyl alcohol dehydrogenase"/>
    <property type="match status" value="1"/>
</dbReference>
<dbReference type="CDD" id="cd05283">
    <property type="entry name" value="CAD1"/>
    <property type="match status" value="1"/>
</dbReference>
<dbReference type="Proteomes" id="UP001187471">
    <property type="component" value="Unassembled WGS sequence"/>
</dbReference>
<evidence type="ECO:0000256" key="2">
    <source>
        <dbReference type="ARBA" id="ARBA00008072"/>
    </source>
</evidence>
<evidence type="ECO:0000256" key="3">
    <source>
        <dbReference type="ARBA" id="ARBA00022723"/>
    </source>
</evidence>
<evidence type="ECO:0000313" key="8">
    <source>
        <dbReference type="EMBL" id="KAK2967640.1"/>
    </source>
</evidence>
<comment type="caution">
    <text evidence="8">The sequence shown here is derived from an EMBL/GenBank/DDBJ whole genome shotgun (WGS) entry which is preliminary data.</text>
</comment>
<dbReference type="Gene3D" id="3.40.50.720">
    <property type="entry name" value="NAD(P)-binding Rossmann-like Domain"/>
    <property type="match status" value="1"/>
</dbReference>
<organism evidence="8 9">
    <name type="scientific">Escallonia rubra</name>
    <dbReference type="NCBI Taxonomy" id="112253"/>
    <lineage>
        <taxon>Eukaryota</taxon>
        <taxon>Viridiplantae</taxon>
        <taxon>Streptophyta</taxon>
        <taxon>Embryophyta</taxon>
        <taxon>Tracheophyta</taxon>
        <taxon>Spermatophyta</taxon>
        <taxon>Magnoliopsida</taxon>
        <taxon>eudicotyledons</taxon>
        <taxon>Gunneridae</taxon>
        <taxon>Pentapetalae</taxon>
        <taxon>asterids</taxon>
        <taxon>campanulids</taxon>
        <taxon>Escalloniales</taxon>
        <taxon>Escalloniaceae</taxon>
        <taxon>Escallonia</taxon>
    </lineage>
</organism>
<feature type="non-terminal residue" evidence="8">
    <location>
        <position position="1"/>
    </location>
</feature>
<dbReference type="GO" id="GO:0016616">
    <property type="term" value="F:oxidoreductase activity, acting on the CH-OH group of donors, NAD or NADP as acceptor"/>
    <property type="evidence" value="ECO:0007669"/>
    <property type="project" value="InterPro"/>
</dbReference>
<dbReference type="SMART" id="SM00829">
    <property type="entry name" value="PKS_ER"/>
    <property type="match status" value="1"/>
</dbReference>
<dbReference type="AlphaFoldDB" id="A0AA88QR31"/>
<dbReference type="GO" id="GO:0009809">
    <property type="term" value="P:lignin biosynthetic process"/>
    <property type="evidence" value="ECO:0007669"/>
    <property type="project" value="UniProtKB-ARBA"/>
</dbReference>
<dbReference type="PROSITE" id="PS00059">
    <property type="entry name" value="ADH_ZINC"/>
    <property type="match status" value="1"/>
</dbReference>
<keyword evidence="9" id="KW-1185">Reference proteome</keyword>
<protein>
    <recommendedName>
        <fullName evidence="7">Enoyl reductase (ER) domain-containing protein</fullName>
    </recommendedName>
</protein>
<evidence type="ECO:0000256" key="4">
    <source>
        <dbReference type="ARBA" id="ARBA00022833"/>
    </source>
</evidence>
<accession>A0AA88QR31</accession>
<dbReference type="Pfam" id="PF00107">
    <property type="entry name" value="ADH_zinc_N"/>
    <property type="match status" value="1"/>
</dbReference>
<dbReference type="InterPro" id="IPR020843">
    <property type="entry name" value="ER"/>
</dbReference>
<dbReference type="PANTHER" id="PTHR42683">
    <property type="entry name" value="ALDEHYDE REDUCTASE"/>
    <property type="match status" value="1"/>
</dbReference>
<dbReference type="InterPro" id="IPR047109">
    <property type="entry name" value="CAD-like"/>
</dbReference>
<evidence type="ECO:0000256" key="1">
    <source>
        <dbReference type="ARBA" id="ARBA00001947"/>
    </source>
</evidence>
<sequence>NMEGRKVNAWAARDASAILSPYSFHLRKTCPEDVVLRVLFCGIDHTDLHQMRSEVHTTSYPLVPGHEVVGEVVELGSNVSKFAVGDTVGVGCIVGSCGECSSCKSSIENYCSNRIFTYNDIYKDGRPTQGGFSSAMVVHQKFVVRIPEKLAPEQAAPLLCAGVTAYSPLKQFIGSEKALKAGILGLGGVGHLGVLIAKAMGHHVTVISSSDKKRKEALEHLGADAFLVSSSPAEMEGASNSLDYILDTVPAGHPLQAYVSLLKVEGKIFIVGAAPKPLEFDATDMILGKKTITGSFIGSMDETEEILEFWEKKGLKTMIEVVKMDYVNRAFERMERNDVRYRFVLDVASSNLD</sequence>
<dbReference type="FunFam" id="3.40.50.720:FF:000022">
    <property type="entry name" value="Cinnamyl alcohol dehydrogenase"/>
    <property type="match status" value="1"/>
</dbReference>
<keyword evidence="3 6" id="KW-0479">Metal-binding</keyword>
<comment type="similarity">
    <text evidence="2 6">Belongs to the zinc-containing alcohol dehydrogenase family.</text>
</comment>
<dbReference type="FunFam" id="3.90.180.10:FF:000100">
    <property type="entry name" value="Putative cinnamyl alcohol dehydrogenase 6"/>
    <property type="match status" value="1"/>
</dbReference>
<dbReference type="GO" id="GO:0008270">
    <property type="term" value="F:zinc ion binding"/>
    <property type="evidence" value="ECO:0007669"/>
    <property type="project" value="InterPro"/>
</dbReference>
<gene>
    <name evidence="8" type="ORF">RJ640_030511</name>
</gene>
<name>A0AA88QR31_9ASTE</name>
<dbReference type="InterPro" id="IPR013154">
    <property type="entry name" value="ADH-like_N"/>
</dbReference>
<keyword evidence="5" id="KW-0560">Oxidoreductase</keyword>
<dbReference type="Pfam" id="PF08240">
    <property type="entry name" value="ADH_N"/>
    <property type="match status" value="1"/>
</dbReference>
<dbReference type="InterPro" id="IPR036291">
    <property type="entry name" value="NAD(P)-bd_dom_sf"/>
</dbReference>